<organism evidence="2 3">
    <name type="scientific">Lithohypha guttulata</name>
    <dbReference type="NCBI Taxonomy" id="1690604"/>
    <lineage>
        <taxon>Eukaryota</taxon>
        <taxon>Fungi</taxon>
        <taxon>Dikarya</taxon>
        <taxon>Ascomycota</taxon>
        <taxon>Pezizomycotina</taxon>
        <taxon>Eurotiomycetes</taxon>
        <taxon>Chaetothyriomycetidae</taxon>
        <taxon>Chaetothyriales</taxon>
        <taxon>Trichomeriaceae</taxon>
        <taxon>Lithohypha</taxon>
    </lineage>
</organism>
<dbReference type="AlphaFoldDB" id="A0AAN7T9G8"/>
<feature type="compositionally biased region" description="Basic and acidic residues" evidence="1">
    <location>
        <begin position="498"/>
        <end position="538"/>
    </location>
</feature>
<feature type="compositionally biased region" description="Basic and acidic residues" evidence="1">
    <location>
        <begin position="670"/>
        <end position="680"/>
    </location>
</feature>
<proteinExistence type="predicted"/>
<evidence type="ECO:0000313" key="2">
    <source>
        <dbReference type="EMBL" id="KAK5091386.1"/>
    </source>
</evidence>
<feature type="compositionally biased region" description="Polar residues" evidence="1">
    <location>
        <begin position="474"/>
        <end position="497"/>
    </location>
</feature>
<feature type="compositionally biased region" description="Basic residues" evidence="1">
    <location>
        <begin position="373"/>
        <end position="388"/>
    </location>
</feature>
<feature type="compositionally biased region" description="Polar residues" evidence="1">
    <location>
        <begin position="272"/>
        <end position="284"/>
    </location>
</feature>
<gene>
    <name evidence="2" type="ORF">LTR05_001569</name>
</gene>
<feature type="compositionally biased region" description="Polar residues" evidence="1">
    <location>
        <begin position="169"/>
        <end position="187"/>
    </location>
</feature>
<feature type="compositionally biased region" description="Acidic residues" evidence="1">
    <location>
        <begin position="427"/>
        <end position="442"/>
    </location>
</feature>
<feature type="compositionally biased region" description="Polar residues" evidence="1">
    <location>
        <begin position="294"/>
        <end position="306"/>
    </location>
</feature>
<comment type="caution">
    <text evidence="2">The sequence shown here is derived from an EMBL/GenBank/DDBJ whole genome shotgun (WGS) entry which is preliminary data.</text>
</comment>
<evidence type="ECO:0000313" key="3">
    <source>
        <dbReference type="Proteomes" id="UP001309876"/>
    </source>
</evidence>
<feature type="compositionally biased region" description="Polar residues" evidence="1">
    <location>
        <begin position="83"/>
        <end position="123"/>
    </location>
</feature>
<feature type="compositionally biased region" description="Polar residues" evidence="1">
    <location>
        <begin position="450"/>
        <end position="463"/>
    </location>
</feature>
<accession>A0AAN7T9G8</accession>
<feature type="region of interest" description="Disordered" evidence="1">
    <location>
        <begin position="663"/>
        <end position="684"/>
    </location>
</feature>
<dbReference type="Proteomes" id="UP001309876">
    <property type="component" value="Unassembled WGS sequence"/>
</dbReference>
<sequence>MAKSRKDRPSKWSGTPIHLPNHLSRWPDVKVRSTSKSQPTPSSEPKRAINHTASDVAVHEASTKSGEQNIVPRDSHEKCPNKGTPQKISSSTSDDKSQAPNSDTTKYDSAQQSSVNPMSSTDMVKQANEEIKPDHTGSKPDKSAGHSIRRTPLLPRDKSGNGKPATKNEAGTTPQVSPTPVHLSSTAKARLKDAVTSHKRTTKYAREPRTKNVFNARSISNSESATPAAETVRPDGKPADSVLPQVTSQELVNRQGPKLRKERSDAPPPASSPGQDSRPKQSALQPADAVTIPVPQQASVVTPSDKFTQKDRQASFDRIARTYGERLATDHLKIRPHQTFSSNVSDPGRDTESDQEVEKDKSRPTRQSESNKKPSKSSSSKRKSKKNSKQQGNWDVVLAEARKQADLLDDIERQRGYRLESKPPGCDNDESCVEPNDQDESSCEAGAINQHASNSEEGGTTPYQKAKKRKRASQDSGATPNQTTTGTLKKQKITSALSKREANSADKTKQVKARKDNPHEPERNVDGDRACNHTRLPDQDTNSSSYTQKKGFTDRSDVDVALLTSLKPLIPQTIINTTLQTLAAAETLKITNIIEKKQRSEMKKMTKGKLTTAVWQDVDAEMAIEHGLIDDAKTYHADDPVVVVKSAAELISKLSQNSVVGVAIDDEPQERDKSGRRDADNMSEMELQLSLTVMQKQHDIERLEKEVRKLKAQVQKS</sequence>
<feature type="compositionally biased region" description="Basic and acidic residues" evidence="1">
    <location>
        <begin position="347"/>
        <end position="363"/>
    </location>
</feature>
<feature type="compositionally biased region" description="Basic and acidic residues" evidence="1">
    <location>
        <begin position="307"/>
        <end position="333"/>
    </location>
</feature>
<feature type="region of interest" description="Disordered" evidence="1">
    <location>
        <begin position="1"/>
        <end position="550"/>
    </location>
</feature>
<feature type="compositionally biased region" description="Polar residues" evidence="1">
    <location>
        <begin position="212"/>
        <end position="225"/>
    </location>
</feature>
<dbReference type="EMBL" id="JAVRRJ010000001">
    <property type="protein sequence ID" value="KAK5091386.1"/>
    <property type="molecule type" value="Genomic_DNA"/>
</dbReference>
<evidence type="ECO:0000256" key="1">
    <source>
        <dbReference type="SAM" id="MobiDB-lite"/>
    </source>
</evidence>
<reference evidence="2 3" key="1">
    <citation type="submission" date="2023-08" db="EMBL/GenBank/DDBJ databases">
        <title>Black Yeasts Isolated from many extreme environments.</title>
        <authorList>
            <person name="Coleine C."/>
            <person name="Stajich J.E."/>
            <person name="Selbmann L."/>
        </authorList>
    </citation>
    <scope>NUCLEOTIDE SEQUENCE [LARGE SCALE GENOMIC DNA]</scope>
    <source>
        <strain evidence="2 3">CCFEE 5910</strain>
    </source>
</reference>
<feature type="compositionally biased region" description="Polar residues" evidence="1">
    <location>
        <begin position="539"/>
        <end position="550"/>
    </location>
</feature>
<feature type="compositionally biased region" description="Basic and acidic residues" evidence="1">
    <location>
        <begin position="127"/>
        <end position="144"/>
    </location>
</feature>
<feature type="compositionally biased region" description="Polar residues" evidence="1">
    <location>
        <begin position="32"/>
        <end position="43"/>
    </location>
</feature>
<protein>
    <submittedName>
        <fullName evidence="2">Uncharacterized protein</fullName>
    </submittedName>
</protein>
<keyword evidence="3" id="KW-1185">Reference proteome</keyword>
<name>A0AAN7T9G8_9EURO</name>
<feature type="compositionally biased region" description="Basic and acidic residues" evidence="1">
    <location>
        <begin position="400"/>
        <end position="421"/>
    </location>
</feature>